<dbReference type="EMBL" id="FUEG01000038">
    <property type="protein sequence ID" value="SJL16871.1"/>
    <property type="molecule type" value="Genomic_DNA"/>
</dbReference>
<dbReference type="OrthoDB" id="10320699at2759"/>
<sequence length="251" mass="29046">MAILPSLTFLRELEFVGLTFSSVAGYFELLASLPSTVKELRVHRNTFQSFHESQYTRPVNRRIEPTRLHTDSAADLAALLRDDCPDFEAFIRRIPFSSDLSIEIGRSERRTVPIPLLRLKSLSIIDHSHNLWFLSRFLATPSDLDSDRSDIASPLETLNITFSCNNWFAPPQLFRDIAWHLSQQPRFHNLKTLGLNIIRVSFRHESWDTFDNWVHEFELELEAAGRIRSINITTELVVLSDETLFSYIRDG</sequence>
<keyword evidence="2" id="KW-1185">Reference proteome</keyword>
<proteinExistence type="predicted"/>
<gene>
    <name evidence="1" type="ORF">ARMOST_20401</name>
</gene>
<dbReference type="Proteomes" id="UP000219338">
    <property type="component" value="Unassembled WGS sequence"/>
</dbReference>
<evidence type="ECO:0000313" key="2">
    <source>
        <dbReference type="Proteomes" id="UP000219338"/>
    </source>
</evidence>
<dbReference type="AlphaFoldDB" id="A0A284S789"/>
<evidence type="ECO:0000313" key="1">
    <source>
        <dbReference type="EMBL" id="SJL16871.1"/>
    </source>
</evidence>
<organism evidence="1 2">
    <name type="scientific">Armillaria ostoyae</name>
    <name type="common">Armillaria root rot fungus</name>
    <dbReference type="NCBI Taxonomy" id="47428"/>
    <lineage>
        <taxon>Eukaryota</taxon>
        <taxon>Fungi</taxon>
        <taxon>Dikarya</taxon>
        <taxon>Basidiomycota</taxon>
        <taxon>Agaricomycotina</taxon>
        <taxon>Agaricomycetes</taxon>
        <taxon>Agaricomycetidae</taxon>
        <taxon>Agaricales</taxon>
        <taxon>Marasmiineae</taxon>
        <taxon>Physalacriaceae</taxon>
        <taxon>Armillaria</taxon>
    </lineage>
</organism>
<reference evidence="2" key="1">
    <citation type="journal article" date="2017" name="Nat. Ecol. Evol.">
        <title>Genome expansion and lineage-specific genetic innovations in the forest pathogenic fungi Armillaria.</title>
        <authorList>
            <person name="Sipos G."/>
            <person name="Prasanna A.N."/>
            <person name="Walter M.C."/>
            <person name="O'Connor E."/>
            <person name="Balint B."/>
            <person name="Krizsan K."/>
            <person name="Kiss B."/>
            <person name="Hess J."/>
            <person name="Varga T."/>
            <person name="Slot J."/>
            <person name="Riley R."/>
            <person name="Boka B."/>
            <person name="Rigling D."/>
            <person name="Barry K."/>
            <person name="Lee J."/>
            <person name="Mihaltcheva S."/>
            <person name="LaButti K."/>
            <person name="Lipzen A."/>
            <person name="Waldron R."/>
            <person name="Moloney N.M."/>
            <person name="Sperisen C."/>
            <person name="Kredics L."/>
            <person name="Vagvoelgyi C."/>
            <person name="Patrignani A."/>
            <person name="Fitzpatrick D."/>
            <person name="Nagy I."/>
            <person name="Doyle S."/>
            <person name="Anderson J.B."/>
            <person name="Grigoriev I.V."/>
            <person name="Gueldener U."/>
            <person name="Muensterkoetter M."/>
            <person name="Nagy L.G."/>
        </authorList>
    </citation>
    <scope>NUCLEOTIDE SEQUENCE [LARGE SCALE GENOMIC DNA]</scope>
    <source>
        <strain evidence="2">C18/9</strain>
    </source>
</reference>
<name>A0A284S789_ARMOS</name>
<accession>A0A284S789</accession>
<protein>
    <submittedName>
        <fullName evidence="1">Uncharacterized protein</fullName>
    </submittedName>
</protein>